<evidence type="ECO:0000256" key="1">
    <source>
        <dbReference type="SAM" id="MobiDB-lite"/>
    </source>
</evidence>
<proteinExistence type="predicted"/>
<accession>A0AAJ7EIZ4</accession>
<dbReference type="RefSeq" id="XP_013179136.1">
    <property type="nucleotide sequence ID" value="XM_013323682.1"/>
</dbReference>
<organism evidence="2">
    <name type="scientific">Papilio xuthus</name>
    <name type="common">Asian swallowtail butterfly</name>
    <dbReference type="NCBI Taxonomy" id="66420"/>
    <lineage>
        <taxon>Eukaryota</taxon>
        <taxon>Metazoa</taxon>
        <taxon>Ecdysozoa</taxon>
        <taxon>Arthropoda</taxon>
        <taxon>Hexapoda</taxon>
        <taxon>Insecta</taxon>
        <taxon>Pterygota</taxon>
        <taxon>Neoptera</taxon>
        <taxon>Endopterygota</taxon>
        <taxon>Lepidoptera</taxon>
        <taxon>Glossata</taxon>
        <taxon>Ditrysia</taxon>
        <taxon>Papilionoidea</taxon>
        <taxon>Papilionidae</taxon>
        <taxon>Papilioninae</taxon>
        <taxon>Papilio</taxon>
    </lineage>
</organism>
<name>A0AAJ7EIZ4_PAPXU</name>
<dbReference type="GeneID" id="106126192"/>
<sequence length="306" mass="34964">MRNEEFLYVGMSRFSALDNNTPARRSLVSCLIQFNNDVGRRLRTRCTISRSRRSTSNSPIKNNAQQRSRSPWYGSIHSPPLCNSPTRYPTRLYSRSRNDLGDGLSENFAQEPVQPKAYFSSKPPSEPVQVIIEPRIMNDLDYKFNSSTSYESRCEFNVTSSLSTLAERPSCPNSFAVVGKILSSLLSTLPLVDSPSEVSTYHFVSQYYDNKSLVRSEPEQRSVAIQVAKSSMTVSVGNCSEYCDEKGIVQKKVLSKKRWMGSMRALRESHLRLMMRQIRQLRQIERLDRSLKRVCSVRVPYDSDLT</sequence>
<dbReference type="Proteomes" id="UP000694872">
    <property type="component" value="Unplaced"/>
</dbReference>
<dbReference type="KEGG" id="pxu:106126192"/>
<dbReference type="AlphaFoldDB" id="A0AAJ7EIZ4"/>
<evidence type="ECO:0000313" key="2">
    <source>
        <dbReference type="RefSeq" id="XP_013179136.1"/>
    </source>
</evidence>
<gene>
    <name evidence="2" type="primary">LOC106126192</name>
</gene>
<feature type="compositionally biased region" description="Low complexity" evidence="1">
    <location>
        <begin position="45"/>
        <end position="58"/>
    </location>
</feature>
<protein>
    <submittedName>
        <fullName evidence="2">Uncharacterized protein LOC106126192</fullName>
    </submittedName>
</protein>
<feature type="compositionally biased region" description="Polar residues" evidence="1">
    <location>
        <begin position="59"/>
        <end position="69"/>
    </location>
</feature>
<reference evidence="2" key="1">
    <citation type="submission" date="2025-08" db="UniProtKB">
        <authorList>
            <consortium name="RefSeq"/>
        </authorList>
    </citation>
    <scope>IDENTIFICATION</scope>
</reference>
<feature type="region of interest" description="Disordered" evidence="1">
    <location>
        <begin position="45"/>
        <end position="78"/>
    </location>
</feature>